<dbReference type="InterPro" id="IPR025198">
    <property type="entry name" value="PPK_N_dom"/>
</dbReference>
<dbReference type="InterPro" id="IPR036832">
    <property type="entry name" value="PPK_N_dom_sf"/>
</dbReference>
<organism evidence="2 3">
    <name type="scientific">Wujia chipingensis</name>
    <dbReference type="NCBI Taxonomy" id="2763670"/>
    <lineage>
        <taxon>Bacteria</taxon>
        <taxon>Bacillati</taxon>
        <taxon>Bacillota</taxon>
        <taxon>Clostridia</taxon>
        <taxon>Lachnospirales</taxon>
        <taxon>Lachnospiraceae</taxon>
        <taxon>Wujia</taxon>
    </lineage>
</organism>
<accession>A0A7G9FIY6</accession>
<name>A0A7G9FIY6_9FIRM</name>
<dbReference type="KEGG" id="wcp:H9Q76_07005"/>
<sequence length="113" mass="13428">MLQETIYDNRELSWLKFNKRVLEEAVDENNPLCERLSFVSIFQSNLDEFLMVRVGSLDAGKDSKVRENKTNLTCQEQLDRIIVKENDPVIKARILDDFECMRRLTRATRHMHR</sequence>
<dbReference type="EMBL" id="CP060632">
    <property type="protein sequence ID" value="QNL98517.1"/>
    <property type="molecule type" value="Genomic_DNA"/>
</dbReference>
<dbReference type="Pfam" id="PF13089">
    <property type="entry name" value="PP_kinase_N"/>
    <property type="match status" value="1"/>
</dbReference>
<dbReference type="SUPFAM" id="SSF140356">
    <property type="entry name" value="PPK N-terminal domain-like"/>
    <property type="match status" value="1"/>
</dbReference>
<dbReference type="InterPro" id="IPR003414">
    <property type="entry name" value="PP_kinase"/>
</dbReference>
<evidence type="ECO:0000259" key="1">
    <source>
        <dbReference type="Pfam" id="PF13089"/>
    </source>
</evidence>
<protein>
    <recommendedName>
        <fullName evidence="1">Polyphosphate kinase N-terminal domain-containing protein</fullName>
    </recommendedName>
</protein>
<dbReference type="Gene3D" id="1.20.58.310">
    <property type="entry name" value="Polyphosphate kinase N-terminal domain"/>
    <property type="match status" value="1"/>
</dbReference>
<reference evidence="2 3" key="1">
    <citation type="submission" date="2020-08" db="EMBL/GenBank/DDBJ databases">
        <authorList>
            <person name="Liu C."/>
            <person name="Sun Q."/>
        </authorList>
    </citation>
    <scope>NUCLEOTIDE SEQUENCE [LARGE SCALE GENOMIC DNA]</scope>
    <source>
        <strain evidence="2 3">NSJ-4</strain>
    </source>
</reference>
<gene>
    <name evidence="2" type="ORF">H9Q76_07005</name>
</gene>
<dbReference type="PANTHER" id="PTHR30218:SF0">
    <property type="entry name" value="POLYPHOSPHATE KINASE"/>
    <property type="match status" value="1"/>
</dbReference>
<dbReference type="Proteomes" id="UP000515819">
    <property type="component" value="Chromosome"/>
</dbReference>
<evidence type="ECO:0000313" key="2">
    <source>
        <dbReference type="EMBL" id="QNL98517.1"/>
    </source>
</evidence>
<dbReference type="GO" id="GO:0009358">
    <property type="term" value="C:polyphosphate kinase complex"/>
    <property type="evidence" value="ECO:0007669"/>
    <property type="project" value="InterPro"/>
</dbReference>
<dbReference type="GO" id="GO:0008976">
    <property type="term" value="F:polyphosphate kinase activity"/>
    <property type="evidence" value="ECO:0007669"/>
    <property type="project" value="InterPro"/>
</dbReference>
<dbReference type="PANTHER" id="PTHR30218">
    <property type="entry name" value="POLYPHOSPHATE KINASE"/>
    <property type="match status" value="1"/>
</dbReference>
<dbReference type="GO" id="GO:0006799">
    <property type="term" value="P:polyphosphate biosynthetic process"/>
    <property type="evidence" value="ECO:0007669"/>
    <property type="project" value="InterPro"/>
</dbReference>
<keyword evidence="3" id="KW-1185">Reference proteome</keyword>
<evidence type="ECO:0000313" key="3">
    <source>
        <dbReference type="Proteomes" id="UP000515819"/>
    </source>
</evidence>
<feature type="domain" description="Polyphosphate kinase N-terminal" evidence="1">
    <location>
        <begin position="7"/>
        <end position="84"/>
    </location>
</feature>
<dbReference type="AlphaFoldDB" id="A0A7G9FIY6"/>
<proteinExistence type="predicted"/>